<keyword evidence="1" id="KW-0472">Membrane</keyword>
<evidence type="ECO:0000313" key="3">
    <source>
        <dbReference type="Proteomes" id="UP000433493"/>
    </source>
</evidence>
<sequence length="109" mass="11731">MELLFAGIYSLAIALAASALAKPRETMGKALIPAIGTASGLAYWVIATWLLKLPAFTWLAYDRGLIWVLLVVIVAAVSLSLALTLPKQRKASDDELLDRLSHAGRSVLQ</sequence>
<protein>
    <submittedName>
        <fullName evidence="2">Uncharacterized protein</fullName>
    </submittedName>
</protein>
<evidence type="ECO:0000256" key="1">
    <source>
        <dbReference type="SAM" id="Phobius"/>
    </source>
</evidence>
<dbReference type="EMBL" id="WBKB01000003">
    <property type="protein sequence ID" value="KAB1643458.1"/>
    <property type="molecule type" value="Genomic_DNA"/>
</dbReference>
<organism evidence="2 3">
    <name type="scientific">Gulosibacter chungangensis</name>
    <dbReference type="NCBI Taxonomy" id="979746"/>
    <lineage>
        <taxon>Bacteria</taxon>
        <taxon>Bacillati</taxon>
        <taxon>Actinomycetota</taxon>
        <taxon>Actinomycetes</taxon>
        <taxon>Micrococcales</taxon>
        <taxon>Microbacteriaceae</taxon>
        <taxon>Gulosibacter</taxon>
    </lineage>
</organism>
<name>A0A7J5BDU2_9MICO</name>
<accession>A0A7J5BDU2</accession>
<comment type="caution">
    <text evidence="2">The sequence shown here is derived from an EMBL/GenBank/DDBJ whole genome shotgun (WGS) entry which is preliminary data.</text>
</comment>
<gene>
    <name evidence="2" type="ORF">F8O05_06100</name>
</gene>
<keyword evidence="1" id="KW-0812">Transmembrane</keyword>
<dbReference type="AlphaFoldDB" id="A0A7J5BDU2"/>
<feature type="transmembrane region" description="Helical" evidence="1">
    <location>
        <begin position="65"/>
        <end position="85"/>
    </location>
</feature>
<reference evidence="2 3" key="1">
    <citation type="submission" date="2019-09" db="EMBL/GenBank/DDBJ databases">
        <title>Phylogeny of genus Pseudoclavibacter and closely related genus.</title>
        <authorList>
            <person name="Li Y."/>
        </authorList>
    </citation>
    <scope>NUCLEOTIDE SEQUENCE [LARGE SCALE GENOMIC DNA]</scope>
    <source>
        <strain evidence="2 3">KCTC 13959</strain>
    </source>
</reference>
<evidence type="ECO:0000313" key="2">
    <source>
        <dbReference type="EMBL" id="KAB1643458.1"/>
    </source>
</evidence>
<dbReference type="Proteomes" id="UP000433493">
    <property type="component" value="Unassembled WGS sequence"/>
</dbReference>
<dbReference type="RefSeq" id="WP_158051873.1">
    <property type="nucleotide sequence ID" value="NZ_WBKB01000003.1"/>
</dbReference>
<dbReference type="OrthoDB" id="5121696at2"/>
<feature type="transmembrane region" description="Helical" evidence="1">
    <location>
        <begin position="31"/>
        <end position="53"/>
    </location>
</feature>
<keyword evidence="1" id="KW-1133">Transmembrane helix</keyword>
<proteinExistence type="predicted"/>
<keyword evidence="3" id="KW-1185">Reference proteome</keyword>